<name>A0A0V1EU55_TRIPS</name>
<keyword evidence="1" id="KW-1133">Transmembrane helix</keyword>
<accession>A0A0V1EU55</accession>
<comment type="caution">
    <text evidence="2">The sequence shown here is derived from an EMBL/GenBank/DDBJ whole genome shotgun (WGS) entry which is preliminary data.</text>
</comment>
<proteinExistence type="predicted"/>
<sequence>MFSTELLEPIQIIFTGANGERALIMRYISRNKIINLHKFNKEVQTSKRFSAYFLVNSSAFFINFFLSFVYSSANSVRSECSGSGGLNGYSAGKSI</sequence>
<evidence type="ECO:0000313" key="2">
    <source>
        <dbReference type="EMBL" id="KRY77221.1"/>
    </source>
</evidence>
<organism evidence="2 3">
    <name type="scientific">Trichinella pseudospiralis</name>
    <name type="common">Parasitic roundworm</name>
    <dbReference type="NCBI Taxonomy" id="6337"/>
    <lineage>
        <taxon>Eukaryota</taxon>
        <taxon>Metazoa</taxon>
        <taxon>Ecdysozoa</taxon>
        <taxon>Nematoda</taxon>
        <taxon>Enoplea</taxon>
        <taxon>Dorylaimia</taxon>
        <taxon>Trichinellida</taxon>
        <taxon>Trichinellidae</taxon>
        <taxon>Trichinella</taxon>
    </lineage>
</organism>
<dbReference type="EMBL" id="JYDR01000008">
    <property type="protein sequence ID" value="KRY77221.1"/>
    <property type="molecule type" value="Genomic_DNA"/>
</dbReference>
<feature type="transmembrane region" description="Helical" evidence="1">
    <location>
        <begin position="49"/>
        <end position="70"/>
    </location>
</feature>
<evidence type="ECO:0000256" key="1">
    <source>
        <dbReference type="SAM" id="Phobius"/>
    </source>
</evidence>
<protein>
    <submittedName>
        <fullName evidence="2">Uncharacterized protein</fullName>
    </submittedName>
</protein>
<keyword evidence="1" id="KW-0472">Membrane</keyword>
<keyword evidence="1" id="KW-0812">Transmembrane</keyword>
<reference evidence="2 3" key="1">
    <citation type="submission" date="2015-01" db="EMBL/GenBank/DDBJ databases">
        <title>Evolution of Trichinella species and genotypes.</title>
        <authorList>
            <person name="Korhonen P.K."/>
            <person name="Edoardo P."/>
            <person name="Giuseppe L.R."/>
            <person name="Gasser R.B."/>
        </authorList>
    </citation>
    <scope>NUCLEOTIDE SEQUENCE [LARGE SCALE GENOMIC DNA]</scope>
    <source>
        <strain evidence="2">ISS13</strain>
    </source>
</reference>
<gene>
    <name evidence="2" type="ORF">T4A_475</name>
</gene>
<dbReference type="AlphaFoldDB" id="A0A0V1EU55"/>
<evidence type="ECO:0000313" key="3">
    <source>
        <dbReference type="Proteomes" id="UP000054632"/>
    </source>
</evidence>
<dbReference type="Proteomes" id="UP000054632">
    <property type="component" value="Unassembled WGS sequence"/>
</dbReference>